<proteinExistence type="predicted"/>
<keyword evidence="3" id="KW-1185">Reference proteome</keyword>
<gene>
    <name evidence="2" type="ORF">GO499_06520</name>
</gene>
<dbReference type="AlphaFoldDB" id="A0A6P1T0R6"/>
<feature type="transmembrane region" description="Helical" evidence="1">
    <location>
        <begin position="197"/>
        <end position="215"/>
    </location>
</feature>
<feature type="transmembrane region" description="Helical" evidence="1">
    <location>
        <begin position="373"/>
        <end position="390"/>
    </location>
</feature>
<evidence type="ECO:0000313" key="3">
    <source>
        <dbReference type="Proteomes" id="UP000464495"/>
    </source>
</evidence>
<keyword evidence="1" id="KW-1133">Transmembrane helix</keyword>
<sequence length="537" mass="59398">MSDRLSFDSPVVRSRADYLIGDVPLALIVTLLLAAFTWLVLDPGVGFDDANITQNYAENIAGGHGYVYFVGGERVEGSTSPLWTAWNVMAFALIDRPEPLIGLSGLIITFAIVLTSLKITRILFAAADLRMRYTPAAAFLFLLVPTFVGWTTWSLMDTGLWILLVALLVQSCLRSFAGKTNVPALMLLSALVTWCRPEGVVVGAGCAILLFLLAVGMPQARSRQRSAALLALVATGAAYGIMVGLRYAYFGQIHPNTYYAKISTQTGPQLYDGLRYLKSYLTEPVHLLLFALAACALIHVLRTRKAPHAETIIRISAFLTMFFAAGAMVYVGLGGDHFGSHRFYQVFLPLLIPVATLGIACLVAGREHRLRKLLPIVLILAVALTGLQWWRFSQAKGGYAVEFGIASMSRKMGRDFNALQPAPSIGIYIAGGISMSYDGPIYDLLGLNWVKMAHADRNHAGRYTNHGGFSKTVFFETLPDIVSPERRDCADKSWTDNAFADNILDGLYKDRRFRELYVVDCWKDYSFFRKRTYRLPQ</sequence>
<organism evidence="2 3">
    <name type="scientific">Algicella marina</name>
    <dbReference type="NCBI Taxonomy" id="2683284"/>
    <lineage>
        <taxon>Bacteria</taxon>
        <taxon>Pseudomonadati</taxon>
        <taxon>Pseudomonadota</taxon>
        <taxon>Alphaproteobacteria</taxon>
        <taxon>Rhodobacterales</taxon>
        <taxon>Paracoccaceae</taxon>
        <taxon>Algicella</taxon>
    </lineage>
</organism>
<feature type="transmembrane region" description="Helical" evidence="1">
    <location>
        <begin position="313"/>
        <end position="331"/>
    </location>
</feature>
<protein>
    <recommendedName>
        <fullName evidence="4">Glycosyltransferase RgtA/B/C/D-like domain-containing protein</fullName>
    </recommendedName>
</protein>
<name>A0A6P1T0R6_9RHOB</name>
<dbReference type="EMBL" id="CP046620">
    <property type="protein sequence ID" value="QHQ34879.1"/>
    <property type="molecule type" value="Genomic_DNA"/>
</dbReference>
<dbReference type="Proteomes" id="UP000464495">
    <property type="component" value="Chromosome"/>
</dbReference>
<reference evidence="2 3" key="1">
    <citation type="submission" date="2019-12" db="EMBL/GenBank/DDBJ databases">
        <title>Complete genome sequence of Algicella marina strain 9Alg 56(T) isolated from the red alga Tichocarpus crinitus.</title>
        <authorList>
            <person name="Kim S.-G."/>
            <person name="Nedashkovskaya O.I."/>
        </authorList>
    </citation>
    <scope>NUCLEOTIDE SEQUENCE [LARGE SCALE GENOMIC DNA]</scope>
    <source>
        <strain evidence="2 3">9Alg 56</strain>
    </source>
</reference>
<feature type="transmembrane region" description="Helical" evidence="1">
    <location>
        <begin position="100"/>
        <end position="124"/>
    </location>
</feature>
<feature type="transmembrane region" description="Helical" evidence="1">
    <location>
        <begin position="136"/>
        <end position="153"/>
    </location>
</feature>
<dbReference type="RefSeq" id="WP_161861445.1">
    <property type="nucleotide sequence ID" value="NZ_CP046620.1"/>
</dbReference>
<keyword evidence="1" id="KW-0472">Membrane</keyword>
<evidence type="ECO:0000256" key="1">
    <source>
        <dbReference type="SAM" id="Phobius"/>
    </source>
</evidence>
<keyword evidence="1" id="KW-0812">Transmembrane</keyword>
<feature type="transmembrane region" description="Helical" evidence="1">
    <location>
        <begin position="343"/>
        <end position="364"/>
    </location>
</feature>
<feature type="transmembrane region" description="Helical" evidence="1">
    <location>
        <begin position="284"/>
        <end position="301"/>
    </location>
</feature>
<accession>A0A6P1T0R6</accession>
<evidence type="ECO:0008006" key="4">
    <source>
        <dbReference type="Google" id="ProtNLM"/>
    </source>
</evidence>
<dbReference type="KEGG" id="amaq:GO499_06520"/>
<feature type="transmembrane region" description="Helical" evidence="1">
    <location>
        <begin position="227"/>
        <end position="249"/>
    </location>
</feature>
<feature type="transmembrane region" description="Helical" evidence="1">
    <location>
        <begin position="20"/>
        <end position="41"/>
    </location>
</feature>
<evidence type="ECO:0000313" key="2">
    <source>
        <dbReference type="EMBL" id="QHQ34879.1"/>
    </source>
</evidence>